<feature type="domain" description="HAMP" evidence="10">
    <location>
        <begin position="213"/>
        <end position="266"/>
    </location>
</feature>
<feature type="transmembrane region" description="Helical" evidence="8">
    <location>
        <begin position="191"/>
        <end position="211"/>
    </location>
</feature>
<dbReference type="Pfam" id="PF00015">
    <property type="entry name" value="MCPsignal"/>
    <property type="match status" value="1"/>
</dbReference>
<dbReference type="InterPro" id="IPR003660">
    <property type="entry name" value="HAMP_dom"/>
</dbReference>
<evidence type="ECO:0000256" key="6">
    <source>
        <dbReference type="PROSITE-ProRule" id="PRU00284"/>
    </source>
</evidence>
<dbReference type="PROSITE" id="PS50111">
    <property type="entry name" value="CHEMOTAXIS_TRANSDUC_2"/>
    <property type="match status" value="1"/>
</dbReference>
<evidence type="ECO:0000256" key="7">
    <source>
        <dbReference type="SAM" id="MobiDB-lite"/>
    </source>
</evidence>
<accession>A0ABV8W0I7</accession>
<name>A0ABV8W0I7_9BACI</name>
<dbReference type="Proteomes" id="UP001595880">
    <property type="component" value="Unassembled WGS sequence"/>
</dbReference>
<dbReference type="InterPro" id="IPR004090">
    <property type="entry name" value="Chemotax_Me-accpt_rcpt"/>
</dbReference>
<evidence type="ECO:0000313" key="12">
    <source>
        <dbReference type="Proteomes" id="UP001595880"/>
    </source>
</evidence>
<keyword evidence="4 6" id="KW-0807">Transducer</keyword>
<dbReference type="Pfam" id="PF00672">
    <property type="entry name" value="HAMP"/>
    <property type="match status" value="1"/>
</dbReference>
<dbReference type="EMBL" id="JBHSDV010000004">
    <property type="protein sequence ID" value="MFC4388810.1"/>
    <property type="molecule type" value="Genomic_DNA"/>
</dbReference>
<gene>
    <name evidence="11" type="ORF">ACFOZ1_13495</name>
</gene>
<evidence type="ECO:0000256" key="2">
    <source>
        <dbReference type="ARBA" id="ARBA00022475"/>
    </source>
</evidence>
<organism evidence="11 12">
    <name type="scientific">Gracilibacillus marinus</name>
    <dbReference type="NCBI Taxonomy" id="630535"/>
    <lineage>
        <taxon>Bacteria</taxon>
        <taxon>Bacillati</taxon>
        <taxon>Bacillota</taxon>
        <taxon>Bacilli</taxon>
        <taxon>Bacillales</taxon>
        <taxon>Bacillaceae</taxon>
        <taxon>Gracilibacillus</taxon>
    </lineage>
</organism>
<evidence type="ECO:0000256" key="5">
    <source>
        <dbReference type="ARBA" id="ARBA00029447"/>
    </source>
</evidence>
<evidence type="ECO:0000259" key="10">
    <source>
        <dbReference type="PROSITE" id="PS50885"/>
    </source>
</evidence>
<dbReference type="PANTHER" id="PTHR32089:SF112">
    <property type="entry name" value="LYSOZYME-LIKE PROTEIN-RELATED"/>
    <property type="match status" value="1"/>
</dbReference>
<dbReference type="Pfam" id="PF12729">
    <property type="entry name" value="4HB_MCP_1"/>
    <property type="match status" value="1"/>
</dbReference>
<evidence type="ECO:0000256" key="1">
    <source>
        <dbReference type="ARBA" id="ARBA00004236"/>
    </source>
</evidence>
<feature type="domain" description="Methyl-accepting transducer" evidence="9">
    <location>
        <begin position="285"/>
        <end position="542"/>
    </location>
</feature>
<comment type="similarity">
    <text evidence="5">Belongs to the methyl-accepting chemotaxis (MCP) protein family.</text>
</comment>
<dbReference type="SMART" id="SM00283">
    <property type="entry name" value="MA"/>
    <property type="match status" value="1"/>
</dbReference>
<evidence type="ECO:0000259" key="9">
    <source>
        <dbReference type="PROSITE" id="PS50111"/>
    </source>
</evidence>
<evidence type="ECO:0000256" key="8">
    <source>
        <dbReference type="SAM" id="Phobius"/>
    </source>
</evidence>
<dbReference type="SMART" id="SM00304">
    <property type="entry name" value="HAMP"/>
    <property type="match status" value="1"/>
</dbReference>
<comment type="caution">
    <text evidence="11">The sequence shown here is derived from an EMBL/GenBank/DDBJ whole genome shotgun (WGS) entry which is preliminary data.</text>
</comment>
<comment type="subcellular location">
    <subcellularLocation>
        <location evidence="1">Cell membrane</location>
    </subcellularLocation>
</comment>
<reference evidence="12" key="1">
    <citation type="journal article" date="2019" name="Int. J. Syst. Evol. Microbiol.">
        <title>The Global Catalogue of Microorganisms (GCM) 10K type strain sequencing project: providing services to taxonomists for standard genome sequencing and annotation.</title>
        <authorList>
            <consortium name="The Broad Institute Genomics Platform"/>
            <consortium name="The Broad Institute Genome Sequencing Center for Infectious Disease"/>
            <person name="Wu L."/>
            <person name="Ma J."/>
        </authorList>
    </citation>
    <scope>NUCLEOTIDE SEQUENCE [LARGE SCALE GENOMIC DNA]</scope>
    <source>
        <strain evidence="12">KACC 14058</strain>
    </source>
</reference>
<evidence type="ECO:0000313" key="11">
    <source>
        <dbReference type="EMBL" id="MFC4388810.1"/>
    </source>
</evidence>
<keyword evidence="3 8" id="KW-0472">Membrane</keyword>
<dbReference type="InterPro" id="IPR024478">
    <property type="entry name" value="HlyB_4HB_MCP"/>
</dbReference>
<dbReference type="CDD" id="cd11386">
    <property type="entry name" value="MCP_signal"/>
    <property type="match status" value="1"/>
</dbReference>
<keyword evidence="2" id="KW-1003">Cell membrane</keyword>
<keyword evidence="8" id="KW-1133">Transmembrane helix</keyword>
<feature type="compositionally biased region" description="Low complexity" evidence="7">
    <location>
        <begin position="535"/>
        <end position="553"/>
    </location>
</feature>
<sequence length="571" mass="62494">MKKRKSQSKLNNLKIGTKYGIILSIVLLLFLVSTIIVSIFLKETGDQIDALDRRSDRAVDVTEMGSLLRAKGIRIYKYMETQETKVEEEYAERQEAFDKLEAKLEPTIDTKEERELMNQITALDDQVNESFEQIINYVKQGEMGIAGLKSIEATELQSQAVGLLDQLTELVGKQREDATIIAKNSQQVSMYVLYIAVVISIIISIGLIVVVSRRLSSHIQEVVYVSDQIANNNLQVEPINYSGKDEIGQLALSINTMYSNLSTMIKKIADVSDTVTAQSEELNQSANEVRQGTEQIATTMEELASGSETQANHASEVASNMNVFAKNIDGATQLGDQVKESSEDILLVTNDGSKLMIESVEQMNKVNNLVKNTVSKVRGLDVQSKEISKLVSVIKDIAEQTNLLALNAAIESARAGEHGKGFAVVADEVRKLAEQVAVSVTDITSIVGNIQKETTEVTGSLELGYEEVEKGTNQIEQTGEAFNKITHSVEGMVDHIQEMTSSLTMINQNSVSIHTAIEEIASISEQSAAGVQQTSASAEEASSSMEEISSSSEQLAKLADELNGLVRQFKL</sequence>
<dbReference type="PANTHER" id="PTHR32089">
    <property type="entry name" value="METHYL-ACCEPTING CHEMOTAXIS PROTEIN MCPB"/>
    <property type="match status" value="1"/>
</dbReference>
<dbReference type="InterPro" id="IPR004089">
    <property type="entry name" value="MCPsignal_dom"/>
</dbReference>
<keyword evidence="12" id="KW-1185">Reference proteome</keyword>
<dbReference type="RefSeq" id="WP_390200099.1">
    <property type="nucleotide sequence ID" value="NZ_JBHSDV010000004.1"/>
</dbReference>
<protein>
    <submittedName>
        <fullName evidence="11">Methyl-accepting chemotaxis protein</fullName>
    </submittedName>
</protein>
<dbReference type="PRINTS" id="PR00260">
    <property type="entry name" value="CHEMTRNSDUCR"/>
</dbReference>
<dbReference type="SUPFAM" id="SSF58104">
    <property type="entry name" value="Methyl-accepting chemotaxis protein (MCP) signaling domain"/>
    <property type="match status" value="1"/>
</dbReference>
<keyword evidence="8" id="KW-0812">Transmembrane</keyword>
<dbReference type="Gene3D" id="1.10.287.950">
    <property type="entry name" value="Methyl-accepting chemotaxis protein"/>
    <property type="match status" value="1"/>
</dbReference>
<dbReference type="PROSITE" id="PS50885">
    <property type="entry name" value="HAMP"/>
    <property type="match status" value="1"/>
</dbReference>
<dbReference type="CDD" id="cd06225">
    <property type="entry name" value="HAMP"/>
    <property type="match status" value="1"/>
</dbReference>
<evidence type="ECO:0000256" key="3">
    <source>
        <dbReference type="ARBA" id="ARBA00023136"/>
    </source>
</evidence>
<evidence type="ECO:0000256" key="4">
    <source>
        <dbReference type="ARBA" id="ARBA00023224"/>
    </source>
</evidence>
<proteinExistence type="inferred from homology"/>
<feature type="region of interest" description="Disordered" evidence="7">
    <location>
        <begin position="531"/>
        <end position="553"/>
    </location>
</feature>
<feature type="transmembrane region" description="Helical" evidence="8">
    <location>
        <begin position="21"/>
        <end position="41"/>
    </location>
</feature>